<dbReference type="EMBL" id="FRCS01000007">
    <property type="protein sequence ID" value="SHN74623.1"/>
    <property type="molecule type" value="Genomic_DNA"/>
</dbReference>
<dbReference type="Gene3D" id="3.30.450.30">
    <property type="entry name" value="Dynein light chain 2a, cytoplasmic"/>
    <property type="match status" value="1"/>
</dbReference>
<proteinExistence type="predicted"/>
<dbReference type="SUPFAM" id="SSF103196">
    <property type="entry name" value="Roadblock/LC7 domain"/>
    <property type="match status" value="1"/>
</dbReference>
<dbReference type="InterPro" id="IPR004942">
    <property type="entry name" value="Roadblock/LAMTOR2_dom"/>
</dbReference>
<dbReference type="STRING" id="134849.SAMN05443668_107118"/>
<dbReference type="InterPro" id="IPR053141">
    <property type="entry name" value="Mycobact_SerProt_Inhib_Rv3364c"/>
</dbReference>
<dbReference type="Pfam" id="PF03259">
    <property type="entry name" value="Robl_LC7"/>
    <property type="match status" value="1"/>
</dbReference>
<dbReference type="Proteomes" id="UP000184440">
    <property type="component" value="Unassembled WGS sequence"/>
</dbReference>
<keyword evidence="3" id="KW-1185">Reference proteome</keyword>
<dbReference type="SMART" id="SM00960">
    <property type="entry name" value="Robl_LC7"/>
    <property type="match status" value="1"/>
</dbReference>
<dbReference type="RefSeq" id="WP_073259930.1">
    <property type="nucleotide sequence ID" value="NZ_FRCS01000007.1"/>
</dbReference>
<reference evidence="2 3" key="1">
    <citation type="submission" date="2016-11" db="EMBL/GenBank/DDBJ databases">
        <authorList>
            <person name="Jaros S."/>
            <person name="Januszkiewicz K."/>
            <person name="Wedrychowicz H."/>
        </authorList>
    </citation>
    <scope>NUCLEOTIDE SEQUENCE [LARGE SCALE GENOMIC DNA]</scope>
    <source>
        <strain evidence="2 3">DSM 46144</strain>
    </source>
</reference>
<accession>A0A1M7TVH1</accession>
<dbReference type="OrthoDB" id="5187023at2"/>
<evidence type="ECO:0000313" key="3">
    <source>
        <dbReference type="Proteomes" id="UP000184440"/>
    </source>
</evidence>
<feature type="domain" description="Roadblock/LAMTOR2" evidence="1">
    <location>
        <begin position="14"/>
        <end position="104"/>
    </location>
</feature>
<sequence length="144" mass="15254">MTEIYPTPSTPNLTWVLDEFKRDTPDVHTVIAVSIDGISTYANTGLPLADNERLAAITSGFHSLAQGIGAHFAGGVVRQVVAELDNLLFFVAAAGRNTLLAVLAAPHADAGIVGYEMTLLARRVGDYFATASRVGSHRIDDFAG</sequence>
<dbReference type="PANTHER" id="PTHR36222:SF1">
    <property type="entry name" value="SERINE PROTEASE INHIBITOR RV3364C"/>
    <property type="match status" value="1"/>
</dbReference>
<evidence type="ECO:0000313" key="2">
    <source>
        <dbReference type="EMBL" id="SHN74623.1"/>
    </source>
</evidence>
<name>A0A1M7TVH1_9ACTN</name>
<protein>
    <submittedName>
        <fullName evidence="2">Predicted regulator of Ras-like GTPase activity, Roadblock/LC7/MglB family</fullName>
    </submittedName>
</protein>
<gene>
    <name evidence="2" type="ORF">SAMN05443668_107118</name>
</gene>
<evidence type="ECO:0000259" key="1">
    <source>
        <dbReference type="SMART" id="SM00960"/>
    </source>
</evidence>
<dbReference type="AlphaFoldDB" id="A0A1M7TVH1"/>
<dbReference type="PANTHER" id="PTHR36222">
    <property type="entry name" value="SERINE PROTEASE INHIBITOR RV3364C"/>
    <property type="match status" value="1"/>
</dbReference>
<organism evidence="2 3">
    <name type="scientific">Cryptosporangium aurantiacum</name>
    <dbReference type="NCBI Taxonomy" id="134849"/>
    <lineage>
        <taxon>Bacteria</taxon>
        <taxon>Bacillati</taxon>
        <taxon>Actinomycetota</taxon>
        <taxon>Actinomycetes</taxon>
        <taxon>Cryptosporangiales</taxon>
        <taxon>Cryptosporangiaceae</taxon>
        <taxon>Cryptosporangium</taxon>
    </lineage>
</organism>